<feature type="domain" description="DUF4214" evidence="1">
    <location>
        <begin position="295"/>
        <end position="363"/>
    </location>
</feature>
<evidence type="ECO:0000313" key="2">
    <source>
        <dbReference type="EMBL" id="GGK43734.1"/>
    </source>
</evidence>
<dbReference type="InterPro" id="IPR025282">
    <property type="entry name" value="DUF4214"/>
</dbReference>
<dbReference type="Pfam" id="PF13946">
    <property type="entry name" value="DUF4214"/>
    <property type="match status" value="1"/>
</dbReference>
<dbReference type="RefSeq" id="WP_188914401.1">
    <property type="nucleotide sequence ID" value="NZ_BMMF01000010.1"/>
</dbReference>
<organism evidence="2 3">
    <name type="scientific">Salinarimonas ramus</name>
    <dbReference type="NCBI Taxonomy" id="690164"/>
    <lineage>
        <taxon>Bacteria</taxon>
        <taxon>Pseudomonadati</taxon>
        <taxon>Pseudomonadota</taxon>
        <taxon>Alphaproteobacteria</taxon>
        <taxon>Hyphomicrobiales</taxon>
        <taxon>Salinarimonadaceae</taxon>
        <taxon>Salinarimonas</taxon>
    </lineage>
</organism>
<protein>
    <recommendedName>
        <fullName evidence="1">DUF4214 domain-containing protein</fullName>
    </recommendedName>
</protein>
<dbReference type="Gene3D" id="1.10.3130.20">
    <property type="entry name" value="Phycobilisome linker domain"/>
    <property type="match status" value="1"/>
</dbReference>
<keyword evidence="3" id="KW-1185">Reference proteome</keyword>
<dbReference type="InterPro" id="IPR038255">
    <property type="entry name" value="PBS_linker_sf"/>
</dbReference>
<dbReference type="EMBL" id="BMMF01000010">
    <property type="protein sequence ID" value="GGK43734.1"/>
    <property type="molecule type" value="Genomic_DNA"/>
</dbReference>
<evidence type="ECO:0000313" key="3">
    <source>
        <dbReference type="Proteomes" id="UP000600449"/>
    </source>
</evidence>
<gene>
    <name evidence="2" type="ORF">GCM10011322_33500</name>
</gene>
<comment type="caution">
    <text evidence="2">The sequence shown here is derived from an EMBL/GenBank/DDBJ whole genome shotgun (WGS) entry which is preliminary data.</text>
</comment>
<sequence>MADITIFNGQVNGTPGNDVFRTTVGLSNFSVNAGSGNDQFVADVSHLAGVTWEVLGVETFTFFGSRETIFFSSFGSFPKTIDFSGVSSLALATIRDGFLTNTVIGGPLTAAGFSSSLTSTATLQTMDFNTGVAVLNRTNGETVAFNSSALPVFFLIDGVNSSTTGSAANNAVHVAHGVHTFNGGAGVDSVAIRFETMGAQIGQFQVLSRPDDTLTITNPTAARPFSVEAGSVERVQFIDGQGAFVRTLAFDTGAGENAGSAYRVYQAAFDRTPDNDGLKFWIDRADGGTSLIDIAAGFVASAEFQSIYGANPTSAQFVGRLYQNVLGREGEAGGVAFWTNELNTGARSQAQVLADFAESPENVVGVAPAIDGGIVLL</sequence>
<evidence type="ECO:0000259" key="1">
    <source>
        <dbReference type="Pfam" id="PF13946"/>
    </source>
</evidence>
<dbReference type="Proteomes" id="UP000600449">
    <property type="component" value="Unassembled WGS sequence"/>
</dbReference>
<accession>A0A917QCT9</accession>
<dbReference type="AlphaFoldDB" id="A0A917QCT9"/>
<name>A0A917QCT9_9HYPH</name>
<proteinExistence type="predicted"/>
<reference evidence="2 3" key="1">
    <citation type="journal article" date="2014" name="Int. J. Syst. Evol. Microbiol.">
        <title>Complete genome sequence of Corynebacterium casei LMG S-19264T (=DSM 44701T), isolated from a smear-ripened cheese.</title>
        <authorList>
            <consortium name="US DOE Joint Genome Institute (JGI-PGF)"/>
            <person name="Walter F."/>
            <person name="Albersmeier A."/>
            <person name="Kalinowski J."/>
            <person name="Ruckert C."/>
        </authorList>
    </citation>
    <scope>NUCLEOTIDE SEQUENCE [LARGE SCALE GENOMIC DNA]</scope>
    <source>
        <strain evidence="2 3">CGMCC 1.9161</strain>
    </source>
</reference>